<name>A0A0S2MW11_9CAUD</name>
<dbReference type="EMBL" id="KT962245">
    <property type="protein sequence ID" value="ALO80112.1"/>
    <property type="molecule type" value="Genomic_RNA"/>
</dbReference>
<dbReference type="Proteomes" id="UP000229115">
    <property type="component" value="Segment"/>
</dbReference>
<reference evidence="1 2" key="1">
    <citation type="submission" date="2015-10" db="EMBL/GenBank/DDBJ databases">
        <title>Large-scale maps of variable infection efficiencies in aquatic Bacteriodetes phage-host model systems.</title>
        <authorList>
            <person name="Holmfeldt K."/>
            <person name="Solonenko N."/>
            <person name="Howard-Varona C."/>
            <person name="Moreno M."/>
            <person name="Malmstrom R.R."/>
            <person name="Blow M.J."/>
            <person name="Sullivan M.B."/>
        </authorList>
    </citation>
    <scope>NUCLEOTIDE SEQUENCE [LARGE SCALE GENOMIC DNA]</scope>
</reference>
<sequence length="119" mass="14085">MGKVLVNTSCIESAYLTREKSTEYLFMPEVKKKSFFSRKEKILYKAGYWEYGEYRDGLFNFYETIPDEYTEKNGRLIAKAKVEGYTGKHLIFRKRFSSNREAELFCSTHLSNLNLTFEN</sequence>
<gene>
    <name evidence="1" type="ORF">Phi4113_103</name>
</gene>
<evidence type="ECO:0000313" key="1">
    <source>
        <dbReference type="EMBL" id="ALO80112.1"/>
    </source>
</evidence>
<organism evidence="1 2">
    <name type="scientific">Cellulophaga phage phi4:1_13</name>
    <dbReference type="NCBI Taxonomy" id="1747284"/>
    <lineage>
        <taxon>Viruses</taxon>
        <taxon>Duplodnaviria</taxon>
        <taxon>Heunggongvirae</taxon>
        <taxon>Uroviricota</taxon>
        <taxon>Caudoviricetes</taxon>
        <taxon>Lightbulbvirus</taxon>
        <taxon>Lightbulbvirus Cba41</taxon>
    </lineage>
</organism>
<proteinExistence type="predicted"/>
<accession>A0A0S2MW11</accession>
<protein>
    <submittedName>
        <fullName evidence="1">Uncharacterized protein</fullName>
    </submittedName>
</protein>
<evidence type="ECO:0000313" key="2">
    <source>
        <dbReference type="Proteomes" id="UP000229115"/>
    </source>
</evidence>